<evidence type="ECO:0000313" key="6">
    <source>
        <dbReference type="EMBL" id="EKM49625.1"/>
    </source>
</evidence>
<name>K5VS69_PHACS</name>
<dbReference type="GeneID" id="18913472"/>
<sequence>MGQRLGCLLQDAKTRVQASLAKDDIRQPTSSGGRGGRQFRDHDELRYSLRSVLSNFRPYLGRYHLLTTDFAMPDTVENLTAPADYRLGQVPQWLDVDKRPWSDNHVQLSIKHHAQVFHPYDDNVFNSYAIESQFGHLDDISENFIYMNDDFFLLRRLTPRSFYTSAYGPVLRMQSDLLVAPTQYRNNVKGEWRSLASSNRLLSDRFGVRHRPYVTHEAKSASLPLLHEMSQIWEAQFAATATHPFRETRIALGNADPSVMYMLVHFTIERWREALLWSWAVAKHGTTTDRWSPEAMAAAWTELGGAPGEYGRLGVYAGRRGTVDPDRVSASLRASGHKQADGTVYDFSSLDGYPYINFSPSGGPKRNKWPRYTHDVDEKDLLQCSLDYDKCFVDAEHKPFTHASEVFKNIAFREAQCGDCITLALLKASGELGLEAFLPPSDRVVSFDAGGFAPEDIDPVAHLPLNDRWEDGEFALSDVLRGTKHANVRGWTLRLLERYRFVIGSTPGHFAMISGPSALNGMVAHLKKNPDVALLCVNDDITVDDDKVTALFKNWASDHWGTPAQWEQ</sequence>
<dbReference type="RefSeq" id="XP_007401690.1">
    <property type="nucleotide sequence ID" value="XM_007401628.1"/>
</dbReference>
<dbReference type="GO" id="GO:0003976">
    <property type="term" value="F:UDP-N-acetylglucosamine-lysosomal-enzyme N-acetylglucosaminephosphotransferase activity"/>
    <property type="evidence" value="ECO:0007669"/>
    <property type="project" value="TreeGrafter"/>
</dbReference>
<evidence type="ECO:0000256" key="2">
    <source>
        <dbReference type="ARBA" id="ARBA00022679"/>
    </source>
</evidence>
<dbReference type="Pfam" id="PF17102">
    <property type="entry name" value="Stealth_CR3"/>
    <property type="match status" value="1"/>
</dbReference>
<dbReference type="AlphaFoldDB" id="K5VS69"/>
<dbReference type="PANTHER" id="PTHR24045">
    <property type="match status" value="1"/>
</dbReference>
<feature type="domain" description="Stealth protein CR2 conserved region 2" evidence="4">
    <location>
        <begin position="88"/>
        <end position="167"/>
    </location>
</feature>
<reference evidence="6 7" key="1">
    <citation type="journal article" date="2012" name="BMC Genomics">
        <title>Comparative genomics of the white-rot fungi, Phanerochaete carnosa and P. chrysosporium, to elucidate the genetic basis of the distinct wood types they colonize.</title>
        <authorList>
            <person name="Suzuki H."/>
            <person name="MacDonald J."/>
            <person name="Syed K."/>
            <person name="Salamov A."/>
            <person name="Hori C."/>
            <person name="Aerts A."/>
            <person name="Henrissat B."/>
            <person name="Wiebenga A."/>
            <person name="vanKuyk P.A."/>
            <person name="Barry K."/>
            <person name="Lindquist E."/>
            <person name="LaButti K."/>
            <person name="Lapidus A."/>
            <person name="Lucas S."/>
            <person name="Coutinho P."/>
            <person name="Gong Y."/>
            <person name="Samejima M."/>
            <person name="Mahadevan R."/>
            <person name="Abou-Zaid M."/>
            <person name="de Vries R.P."/>
            <person name="Igarashi K."/>
            <person name="Yadav J.S."/>
            <person name="Grigoriev I.V."/>
            <person name="Master E.R."/>
        </authorList>
    </citation>
    <scope>NUCLEOTIDE SEQUENCE [LARGE SCALE GENOMIC DNA]</scope>
    <source>
        <strain evidence="6 7">HHB-10118-sp</strain>
    </source>
</reference>
<evidence type="ECO:0000256" key="1">
    <source>
        <dbReference type="ARBA" id="ARBA00007583"/>
    </source>
</evidence>
<dbReference type="Pfam" id="PF11380">
    <property type="entry name" value="Stealth_CR2"/>
    <property type="match status" value="1"/>
</dbReference>
<feature type="region of interest" description="Disordered" evidence="3">
    <location>
        <begin position="19"/>
        <end position="39"/>
    </location>
</feature>
<feature type="domain" description="Stealth protein CR3 conserved region 3" evidence="5">
    <location>
        <begin position="215"/>
        <end position="269"/>
    </location>
</feature>
<gene>
    <name evidence="6" type="ORF">PHACADRAFT_214165</name>
</gene>
<dbReference type="GO" id="GO:0005794">
    <property type="term" value="C:Golgi apparatus"/>
    <property type="evidence" value="ECO:0007669"/>
    <property type="project" value="TreeGrafter"/>
</dbReference>
<dbReference type="Proteomes" id="UP000008370">
    <property type="component" value="Unassembled WGS sequence"/>
</dbReference>
<dbReference type="EMBL" id="JH930480">
    <property type="protein sequence ID" value="EKM49625.1"/>
    <property type="molecule type" value="Genomic_DNA"/>
</dbReference>
<evidence type="ECO:0000259" key="5">
    <source>
        <dbReference type="Pfam" id="PF17102"/>
    </source>
</evidence>
<accession>K5VS69</accession>
<organism evidence="6 7">
    <name type="scientific">Phanerochaete carnosa (strain HHB-10118-sp)</name>
    <name type="common">White-rot fungus</name>
    <name type="synonym">Peniophora carnosa</name>
    <dbReference type="NCBI Taxonomy" id="650164"/>
    <lineage>
        <taxon>Eukaryota</taxon>
        <taxon>Fungi</taxon>
        <taxon>Dikarya</taxon>
        <taxon>Basidiomycota</taxon>
        <taxon>Agaricomycotina</taxon>
        <taxon>Agaricomycetes</taxon>
        <taxon>Polyporales</taxon>
        <taxon>Phanerochaetaceae</taxon>
        <taxon>Phanerochaete</taxon>
    </lineage>
</organism>
<dbReference type="OrthoDB" id="263283at2759"/>
<proteinExistence type="inferred from homology"/>
<dbReference type="InterPro" id="IPR031357">
    <property type="entry name" value="Stealth_CR3"/>
</dbReference>
<dbReference type="InParanoid" id="K5VS69"/>
<evidence type="ECO:0000256" key="3">
    <source>
        <dbReference type="SAM" id="MobiDB-lite"/>
    </source>
</evidence>
<evidence type="ECO:0000313" key="7">
    <source>
        <dbReference type="Proteomes" id="UP000008370"/>
    </source>
</evidence>
<dbReference type="KEGG" id="pco:PHACADRAFT_214165"/>
<evidence type="ECO:0000259" key="4">
    <source>
        <dbReference type="Pfam" id="PF11380"/>
    </source>
</evidence>
<dbReference type="PANTHER" id="PTHR24045:SF0">
    <property type="entry name" value="N-ACETYLGLUCOSAMINE-1-PHOSPHOTRANSFERASE SUBUNITS ALPHA_BETA"/>
    <property type="match status" value="1"/>
</dbReference>
<keyword evidence="2" id="KW-0808">Transferase</keyword>
<evidence type="ECO:0008006" key="8">
    <source>
        <dbReference type="Google" id="ProtNLM"/>
    </source>
</evidence>
<comment type="similarity">
    <text evidence="1">Belongs to the stealth family.</text>
</comment>
<protein>
    <recommendedName>
        <fullName evidence="8">Stealth protein CR3 conserved region 3 domain-containing protein</fullName>
    </recommendedName>
</protein>
<keyword evidence="7" id="KW-1185">Reference proteome</keyword>
<dbReference type="InterPro" id="IPR047141">
    <property type="entry name" value="Stealth"/>
</dbReference>
<dbReference type="InterPro" id="IPR021520">
    <property type="entry name" value="Stealth_CR2"/>
</dbReference>
<dbReference type="GO" id="GO:0046835">
    <property type="term" value="P:carbohydrate phosphorylation"/>
    <property type="evidence" value="ECO:0007669"/>
    <property type="project" value="TreeGrafter"/>
</dbReference>
<dbReference type="HOGENOM" id="CLU_005484_2_1_1"/>